<evidence type="ECO:0000313" key="2">
    <source>
        <dbReference type="EMBL" id="KFM29345.1"/>
    </source>
</evidence>
<evidence type="ECO:0000313" key="3">
    <source>
        <dbReference type="Proteomes" id="UP000028924"/>
    </source>
</evidence>
<keyword evidence="3" id="KW-1185">Reference proteome</keyword>
<feature type="region of interest" description="Disordered" evidence="1">
    <location>
        <begin position="26"/>
        <end position="51"/>
    </location>
</feature>
<dbReference type="GeneID" id="23617174"/>
<feature type="compositionally biased region" description="Low complexity" evidence="1">
    <location>
        <begin position="26"/>
        <end position="36"/>
    </location>
</feature>
<name>A0A087SUE1_AUXPR</name>
<reference evidence="2 3" key="1">
    <citation type="journal article" date="2014" name="BMC Genomics">
        <title>Oil accumulation mechanisms of the oleaginous microalga Chlorella protothecoides revealed through its genome, transcriptomes, and proteomes.</title>
        <authorList>
            <person name="Gao C."/>
            <person name="Wang Y."/>
            <person name="Shen Y."/>
            <person name="Yan D."/>
            <person name="He X."/>
            <person name="Dai J."/>
            <person name="Wu Q."/>
        </authorList>
    </citation>
    <scope>NUCLEOTIDE SEQUENCE [LARGE SCALE GENOMIC DNA]</scope>
    <source>
        <strain evidence="2 3">0710</strain>
    </source>
</reference>
<evidence type="ECO:0000256" key="1">
    <source>
        <dbReference type="SAM" id="MobiDB-lite"/>
    </source>
</evidence>
<dbReference type="RefSeq" id="XP_011402398.1">
    <property type="nucleotide sequence ID" value="XM_011404096.1"/>
</dbReference>
<dbReference type="AlphaFoldDB" id="A0A087SUE1"/>
<dbReference type="Proteomes" id="UP000028924">
    <property type="component" value="Unassembled WGS sequence"/>
</dbReference>
<accession>A0A087SUE1</accession>
<organism evidence="2 3">
    <name type="scientific">Auxenochlorella protothecoides</name>
    <name type="common">Green microalga</name>
    <name type="synonym">Chlorella protothecoides</name>
    <dbReference type="NCBI Taxonomy" id="3075"/>
    <lineage>
        <taxon>Eukaryota</taxon>
        <taxon>Viridiplantae</taxon>
        <taxon>Chlorophyta</taxon>
        <taxon>core chlorophytes</taxon>
        <taxon>Trebouxiophyceae</taxon>
        <taxon>Chlorellales</taxon>
        <taxon>Chlorellaceae</taxon>
        <taxon>Auxenochlorella</taxon>
    </lineage>
</organism>
<dbReference type="EMBL" id="KL662190">
    <property type="protein sequence ID" value="KFM29345.1"/>
    <property type="molecule type" value="Genomic_DNA"/>
</dbReference>
<proteinExistence type="predicted"/>
<protein>
    <submittedName>
        <fullName evidence="2">Uncharacterized protein</fullName>
    </submittedName>
</protein>
<sequence length="51" mass="5760">MEVQLVLIGEAHDECSHRCWPFLAQRRQTPTGSTPQTPQPAHSPPAGRQRR</sequence>
<gene>
    <name evidence="2" type="ORF">F751_5783</name>
</gene>
<dbReference type="KEGG" id="apro:F751_5783"/>